<evidence type="ECO:0000313" key="1">
    <source>
        <dbReference type="EMBL" id="KRY01509.1"/>
    </source>
</evidence>
<gene>
    <name evidence="1" type="ORF">T4E_11048</name>
</gene>
<accession>A0A0V0YMF3</accession>
<sequence length="65" mass="7022">MQFGDGPPFCPPTSALARNVYSRASERASARAHAPTIAPACRRAPTYCTTETVPPVYFANLHIIC</sequence>
<dbReference type="AlphaFoldDB" id="A0A0V0YMF3"/>
<dbReference type="Proteomes" id="UP000054815">
    <property type="component" value="Unassembled WGS sequence"/>
</dbReference>
<reference evidence="1 2" key="1">
    <citation type="submission" date="2015-01" db="EMBL/GenBank/DDBJ databases">
        <title>Evolution of Trichinella species and genotypes.</title>
        <authorList>
            <person name="Korhonen P.K."/>
            <person name="Edoardo P."/>
            <person name="Giuseppe L.R."/>
            <person name="Gasser R.B."/>
        </authorList>
    </citation>
    <scope>NUCLEOTIDE SEQUENCE [LARGE SCALE GENOMIC DNA]</scope>
    <source>
        <strain evidence="1">ISS141</strain>
    </source>
</reference>
<name>A0A0V0YMF3_TRIPS</name>
<dbReference type="EMBL" id="JYDU01000003">
    <property type="protein sequence ID" value="KRY01509.1"/>
    <property type="molecule type" value="Genomic_DNA"/>
</dbReference>
<proteinExistence type="predicted"/>
<comment type="caution">
    <text evidence="1">The sequence shown here is derived from an EMBL/GenBank/DDBJ whole genome shotgun (WGS) entry which is preliminary data.</text>
</comment>
<organism evidence="1 2">
    <name type="scientific">Trichinella pseudospiralis</name>
    <name type="common">Parasitic roundworm</name>
    <dbReference type="NCBI Taxonomy" id="6337"/>
    <lineage>
        <taxon>Eukaryota</taxon>
        <taxon>Metazoa</taxon>
        <taxon>Ecdysozoa</taxon>
        <taxon>Nematoda</taxon>
        <taxon>Enoplea</taxon>
        <taxon>Dorylaimia</taxon>
        <taxon>Trichinellida</taxon>
        <taxon>Trichinellidae</taxon>
        <taxon>Trichinella</taxon>
    </lineage>
</organism>
<protein>
    <submittedName>
        <fullName evidence="1">Uncharacterized protein</fullName>
    </submittedName>
</protein>
<evidence type="ECO:0000313" key="2">
    <source>
        <dbReference type="Proteomes" id="UP000054815"/>
    </source>
</evidence>